<comment type="caution">
    <text evidence="3">The sequence shown here is derived from an EMBL/GenBank/DDBJ whole genome shotgun (WGS) entry which is preliminary data.</text>
</comment>
<evidence type="ECO:0000259" key="2">
    <source>
        <dbReference type="Pfam" id="PF09994"/>
    </source>
</evidence>
<protein>
    <recommendedName>
        <fullName evidence="2">T6SS Phospholipase effector Tle1-like catalytic domain-containing protein</fullName>
    </recommendedName>
</protein>
<dbReference type="PANTHER" id="PTHR33840">
    <property type="match status" value="1"/>
</dbReference>
<evidence type="ECO:0000313" key="4">
    <source>
        <dbReference type="Proteomes" id="UP001385951"/>
    </source>
</evidence>
<dbReference type="SUPFAM" id="SSF53474">
    <property type="entry name" value="alpha/beta-Hydrolases"/>
    <property type="match status" value="1"/>
</dbReference>
<dbReference type="InterPro" id="IPR029058">
    <property type="entry name" value="AB_hydrolase_fold"/>
</dbReference>
<feature type="region of interest" description="Disordered" evidence="1">
    <location>
        <begin position="13"/>
        <end position="50"/>
    </location>
</feature>
<dbReference type="InterPro" id="IPR018712">
    <property type="entry name" value="Tle1-like_cat"/>
</dbReference>
<feature type="domain" description="T6SS Phospholipase effector Tle1-like catalytic" evidence="2">
    <location>
        <begin position="59"/>
        <end position="330"/>
    </location>
</feature>
<proteinExistence type="predicted"/>
<dbReference type="EMBL" id="JASBNA010000002">
    <property type="protein sequence ID" value="KAK7694727.1"/>
    <property type="molecule type" value="Genomic_DNA"/>
</dbReference>
<reference evidence="3 4" key="1">
    <citation type="submission" date="2022-09" db="EMBL/GenBank/DDBJ databases">
        <authorList>
            <person name="Palmer J.M."/>
        </authorList>
    </citation>
    <scope>NUCLEOTIDE SEQUENCE [LARGE SCALE GENOMIC DNA]</scope>
    <source>
        <strain evidence="3 4">DSM 7382</strain>
    </source>
</reference>
<evidence type="ECO:0000256" key="1">
    <source>
        <dbReference type="SAM" id="MobiDB-lite"/>
    </source>
</evidence>
<evidence type="ECO:0000313" key="3">
    <source>
        <dbReference type="EMBL" id="KAK7694727.1"/>
    </source>
</evidence>
<gene>
    <name evidence="3" type="ORF">QCA50_001915</name>
</gene>
<accession>A0AAW0GS34</accession>
<dbReference type="Pfam" id="PF09994">
    <property type="entry name" value="T6SS_Tle1-like_cat"/>
    <property type="match status" value="1"/>
</dbReference>
<dbReference type="PANTHER" id="PTHR33840:SF1">
    <property type="entry name" value="TLE1 PHOSPHOLIPASE DOMAIN-CONTAINING PROTEIN"/>
    <property type="match status" value="1"/>
</dbReference>
<sequence length="485" mass="53778">MQPVNLEAIDHAINGKDQINTGDGLSPGRRSGDITPSPPRTPGRMSTDPSHVRVVKSNKRLIICCDGTWQDALTVTQNWKYTNVLRLSRAVKHVDERQTPPMPQIVYYQSGVGTDGFAGISILDGAVGATLGDKVQEAYGFLAQNYLPGDEIFLFGFSRGAYTARMIAAFIGEIGILDRKDMDHFADIFIWLQKRGKTKDEKEKKELDEKLQPWTHRYSPGRLHAISEDNGFSIKCVGVFDTVGSVGLPEEVRFSSKKIENLFGFPDKSLGPHIARAYHALALNEMRKDFDCTKFYQTEAGKEKGQVLKQIGGGYEEHDLSDLSLFWMAAHVGDILALDMTYLASLVDPVAEWGTQSPHDSQVGIFSLASTINRTLPTQTGGETHEYIHASVLQQSKQNPTLQEDIKNNPLLVPALLPLEEEIKALWKPSSQRNAAYQERKSSQDEGLLTGETKDIGIMCAEPEVDQNRLMKGSSIGKFLKELLA</sequence>
<keyword evidence="4" id="KW-1185">Reference proteome</keyword>
<dbReference type="AlphaFoldDB" id="A0AAW0GS34"/>
<organism evidence="3 4">
    <name type="scientific">Cerrena zonata</name>
    <dbReference type="NCBI Taxonomy" id="2478898"/>
    <lineage>
        <taxon>Eukaryota</taxon>
        <taxon>Fungi</taxon>
        <taxon>Dikarya</taxon>
        <taxon>Basidiomycota</taxon>
        <taxon>Agaricomycotina</taxon>
        <taxon>Agaricomycetes</taxon>
        <taxon>Polyporales</taxon>
        <taxon>Cerrenaceae</taxon>
        <taxon>Cerrena</taxon>
    </lineage>
</organism>
<dbReference type="Proteomes" id="UP001385951">
    <property type="component" value="Unassembled WGS sequence"/>
</dbReference>
<name>A0AAW0GS34_9APHY</name>